<gene>
    <name evidence="4" type="primary">LOC103711526</name>
</gene>
<accession>A0A8B7CBV1</accession>
<evidence type="ECO:0000259" key="2">
    <source>
        <dbReference type="PROSITE" id="PS50812"/>
    </source>
</evidence>
<feature type="domain" description="PWWP" evidence="2">
    <location>
        <begin position="203"/>
        <end position="265"/>
    </location>
</feature>
<dbReference type="Proteomes" id="UP000228380">
    <property type="component" value="Chromosome 15"/>
</dbReference>
<dbReference type="AlphaFoldDB" id="A0A8B7CBV1"/>
<organism evidence="3 4">
    <name type="scientific">Phoenix dactylifera</name>
    <name type="common">Date palm</name>
    <dbReference type="NCBI Taxonomy" id="42345"/>
    <lineage>
        <taxon>Eukaryota</taxon>
        <taxon>Viridiplantae</taxon>
        <taxon>Streptophyta</taxon>
        <taxon>Embryophyta</taxon>
        <taxon>Tracheophyta</taxon>
        <taxon>Spermatophyta</taxon>
        <taxon>Magnoliopsida</taxon>
        <taxon>Liliopsida</taxon>
        <taxon>Arecaceae</taxon>
        <taxon>Coryphoideae</taxon>
        <taxon>Phoeniceae</taxon>
        <taxon>Phoenix</taxon>
    </lineage>
</organism>
<feature type="region of interest" description="Disordered" evidence="1">
    <location>
        <begin position="637"/>
        <end position="675"/>
    </location>
</feature>
<feature type="region of interest" description="Disordered" evidence="1">
    <location>
        <begin position="134"/>
        <end position="188"/>
    </location>
</feature>
<sequence>MTRSISWILSNQEFLNGVNRLVPMRRQRHNGHPSDATLSSTPWTLLCFSLARSLCGLRRKFLITPRLQVVLSLRPPLPRSPVLHLPRLPEASFTPSPPLSSPYGAFVIRLVLAHPAPPKKKKIPNMETLEATETTLGNDSSKKPPESQTLGDLAGPRVSKLGFSPAGETLAPAPGAEAKTPGSGLLPAAGEAEEEAERHSFAAGDFVWGRIKSHPWWPGQVYDPSRAADHARRAHRRDRSVLVSYFRDGTFAWCHPAQLRPLVPEFHRMVKQSSSKSFVGAVEDALGEIGRCLELDLTCHCVPPEARPASARGQVGRAPVANFAPLEFLEHLRDVARDVSVVDMLEVAMLKSWVMAFAKGWSNGLAGYHQRRGIMELVDKIDLDVPPGDLTDGKEEEDEEEEYWTIGSGAVKKGPKISAEKLFRSRKRRSMAKLIAEMDLDAAEVSDGEEDKVKEKVELGKHKKRSETRKGSKMENSGVKADDESGLGRRERKKSKYLSPPYTYLSGYTKYLDSPRSAEAKTQKTSVDSSWALPPESPTILRCDGDTVQKEVEEDGMSSPIKVDSTSGHEILAEFLRTAVNPLHLKWNRLAKTIRGFFATYRSSMYSNGSEFAAYQKHQAESCGINGKTLNKDVVDRPEAGKSEGKMKQKKDGARGGLGPDSANHSEQGKVGWKRRMSKDETTFEAVVNLEPQIVDSPVESKAARRYRRGKDGANGETMLSLCDEPPISSEAAKVGGQKMVRSKGVANGKSPVELGHELGSRSREGKSGQRGRRRKNAPNSLPVLNLDRGVINGPNEGKCGQKRRKRDGNVYGNPAALHMNFAPGITLPSKDDLVSTFSKYGVLIESETELLQGTGGARVVFAKSTDAEKAFNSLDKTGVFGAPYATYSLRYLPAISSPPSSPISVPKPPLPYIRKSLERMIYSLTGSSTPVKETVSSDGLKPEARDNLVGEMQGLLKKVNKMLNGPAAGAPS</sequence>
<name>A0A8B7CBV1_PHODC</name>
<feature type="compositionally biased region" description="Basic and acidic residues" evidence="1">
    <location>
        <begin position="637"/>
        <end position="654"/>
    </location>
</feature>
<reference evidence="3" key="1">
    <citation type="journal article" date="2019" name="Nat. Commun.">
        <title>Genome-wide association mapping of date palm fruit traits.</title>
        <authorList>
            <person name="Hazzouri K.M."/>
            <person name="Gros-Balthazard M."/>
            <person name="Flowers J.M."/>
            <person name="Copetti D."/>
            <person name="Lemansour A."/>
            <person name="Lebrun M."/>
            <person name="Masmoudi K."/>
            <person name="Ferrand S."/>
            <person name="Dhar M.I."/>
            <person name="Fresquez Z.A."/>
            <person name="Rosas U."/>
            <person name="Zhang J."/>
            <person name="Talag J."/>
            <person name="Lee S."/>
            <person name="Kudrna D."/>
            <person name="Powell R.F."/>
            <person name="Leitch I.J."/>
            <person name="Krueger R.R."/>
            <person name="Wing R.A."/>
            <person name="Amiri K.M.A."/>
            <person name="Purugganan M.D."/>
        </authorList>
    </citation>
    <scope>NUCLEOTIDE SEQUENCE [LARGE SCALE GENOMIC DNA]</scope>
    <source>
        <strain evidence="3">cv. Khalas</strain>
    </source>
</reference>
<dbReference type="PANTHER" id="PTHR42851:SF12">
    <property type="entry name" value="PWWP DOMAIN PROTEIN"/>
    <property type="match status" value="1"/>
</dbReference>
<dbReference type="Pfam" id="PF00855">
    <property type="entry name" value="PWWP"/>
    <property type="match status" value="1"/>
</dbReference>
<dbReference type="PROSITE" id="PS50812">
    <property type="entry name" value="PWWP"/>
    <property type="match status" value="1"/>
</dbReference>
<feature type="region of interest" description="Disordered" evidence="1">
    <location>
        <begin position="702"/>
        <end position="812"/>
    </location>
</feature>
<evidence type="ECO:0000313" key="3">
    <source>
        <dbReference type="Proteomes" id="UP000228380"/>
    </source>
</evidence>
<dbReference type="CDD" id="cd05162">
    <property type="entry name" value="PWWP"/>
    <property type="match status" value="1"/>
</dbReference>
<feature type="compositionally biased region" description="Basic and acidic residues" evidence="1">
    <location>
        <begin position="755"/>
        <end position="768"/>
    </location>
</feature>
<dbReference type="KEGG" id="pda:103711526"/>
<dbReference type="InterPro" id="IPR000313">
    <property type="entry name" value="PWWP_dom"/>
</dbReference>
<dbReference type="InterPro" id="IPR053063">
    <property type="entry name" value="PWWP_domain_containing_PDP"/>
</dbReference>
<dbReference type="Gene3D" id="2.30.30.140">
    <property type="match status" value="1"/>
</dbReference>
<protein>
    <submittedName>
        <fullName evidence="4">Uncharacterized protein LOC103711526</fullName>
    </submittedName>
</protein>
<proteinExistence type="predicted"/>
<dbReference type="OrthoDB" id="62853at2759"/>
<feature type="compositionally biased region" description="Basic and acidic residues" evidence="1">
    <location>
        <begin position="480"/>
        <end position="489"/>
    </location>
</feature>
<dbReference type="PANTHER" id="PTHR42851">
    <property type="entry name" value="ALDOLASE-RELATED"/>
    <property type="match status" value="1"/>
</dbReference>
<dbReference type="GeneID" id="103711526"/>
<reference evidence="4" key="2">
    <citation type="submission" date="2025-08" db="UniProtKB">
        <authorList>
            <consortium name="RefSeq"/>
        </authorList>
    </citation>
    <scope>IDENTIFICATION</scope>
    <source>
        <tissue evidence="4">Young leaves</tissue>
    </source>
</reference>
<dbReference type="RefSeq" id="XP_008795920.2">
    <property type="nucleotide sequence ID" value="XM_008797698.4"/>
</dbReference>
<dbReference type="SUPFAM" id="SSF63748">
    <property type="entry name" value="Tudor/PWWP/MBT"/>
    <property type="match status" value="1"/>
</dbReference>
<dbReference type="SMART" id="SM00293">
    <property type="entry name" value="PWWP"/>
    <property type="match status" value="1"/>
</dbReference>
<evidence type="ECO:0000313" key="4">
    <source>
        <dbReference type="RefSeq" id="XP_008795920.2"/>
    </source>
</evidence>
<feature type="region of interest" description="Disordered" evidence="1">
    <location>
        <begin position="515"/>
        <end position="538"/>
    </location>
</feature>
<feature type="region of interest" description="Disordered" evidence="1">
    <location>
        <begin position="456"/>
        <end position="493"/>
    </location>
</feature>
<keyword evidence="3" id="KW-1185">Reference proteome</keyword>
<evidence type="ECO:0000256" key="1">
    <source>
        <dbReference type="SAM" id="MobiDB-lite"/>
    </source>
</evidence>